<sequence>MDYLLRRERLRLAKDIISQRIIEQAIDLERQCENDLRREFQSIIHDVQGIDRRRHTRSHSQTSGHRDNRQRLNTSDCYEESSSSSLSTTPPTSRNKIPFNTSNNEQRHISSKTKQQTSKHTIDNTQKRKPPVSLNNGRRISENQTLRTETRLSEQSNLQESEKKKATLLAVPQADLEKTSSEGFTADVFELPDSESLISIQSGNNRQRQNSEPHPRDFLPILSSTDPESPPPTRAPPPKRIYGPPQLSTMLSVTDNLDSPFEISTDAHEETLDKPIRQKSESLNIQQQKGGCSDSDNDNNQNENHQSNEFVQFLRSISSNVENNQNEQRLQPTSSMSMNSTRDLPNVGDGTQLLLTRLGIIR</sequence>
<feature type="compositionally biased region" description="Low complexity" evidence="1">
    <location>
        <begin position="81"/>
        <end position="93"/>
    </location>
</feature>
<feature type="region of interest" description="Disordered" evidence="1">
    <location>
        <begin position="51"/>
        <end position="166"/>
    </location>
</feature>
<organism evidence="2 3">
    <name type="scientific">Rotaria socialis</name>
    <dbReference type="NCBI Taxonomy" id="392032"/>
    <lineage>
        <taxon>Eukaryota</taxon>
        <taxon>Metazoa</taxon>
        <taxon>Spiralia</taxon>
        <taxon>Gnathifera</taxon>
        <taxon>Rotifera</taxon>
        <taxon>Eurotatoria</taxon>
        <taxon>Bdelloidea</taxon>
        <taxon>Philodinida</taxon>
        <taxon>Philodinidae</taxon>
        <taxon>Rotaria</taxon>
    </lineage>
</organism>
<accession>A0A820MY28</accession>
<evidence type="ECO:0000313" key="3">
    <source>
        <dbReference type="Proteomes" id="UP000663873"/>
    </source>
</evidence>
<protein>
    <submittedName>
        <fullName evidence="2">Uncharacterized protein</fullName>
    </submittedName>
</protein>
<reference evidence="2" key="1">
    <citation type="submission" date="2021-02" db="EMBL/GenBank/DDBJ databases">
        <authorList>
            <person name="Nowell W R."/>
        </authorList>
    </citation>
    <scope>NUCLEOTIDE SEQUENCE</scope>
</reference>
<dbReference type="AlphaFoldDB" id="A0A820MY28"/>
<comment type="caution">
    <text evidence="2">The sequence shown here is derived from an EMBL/GenBank/DDBJ whole genome shotgun (WGS) entry which is preliminary data.</text>
</comment>
<dbReference type="Proteomes" id="UP000663873">
    <property type="component" value="Unassembled WGS sequence"/>
</dbReference>
<proteinExistence type="predicted"/>
<feature type="region of interest" description="Disordered" evidence="1">
    <location>
        <begin position="203"/>
        <end position="252"/>
    </location>
</feature>
<feature type="compositionally biased region" description="Basic and acidic residues" evidence="1">
    <location>
        <begin position="270"/>
        <end position="280"/>
    </location>
</feature>
<name>A0A820MY28_9BILA</name>
<gene>
    <name evidence="2" type="ORF">UJA718_LOCUS17723</name>
</gene>
<keyword evidence="3" id="KW-1185">Reference proteome</keyword>
<feature type="compositionally biased region" description="Polar residues" evidence="1">
    <location>
        <begin position="133"/>
        <end position="159"/>
    </location>
</feature>
<feature type="region of interest" description="Disordered" evidence="1">
    <location>
        <begin position="323"/>
        <end position="348"/>
    </location>
</feature>
<feature type="compositionally biased region" description="Polar residues" evidence="1">
    <location>
        <begin position="281"/>
        <end position="290"/>
    </location>
</feature>
<feature type="non-terminal residue" evidence="2">
    <location>
        <position position="1"/>
    </location>
</feature>
<feature type="region of interest" description="Disordered" evidence="1">
    <location>
        <begin position="270"/>
        <end position="304"/>
    </location>
</feature>
<evidence type="ECO:0000256" key="1">
    <source>
        <dbReference type="SAM" id="MobiDB-lite"/>
    </source>
</evidence>
<feature type="compositionally biased region" description="Polar residues" evidence="1">
    <location>
        <begin position="323"/>
        <end position="343"/>
    </location>
</feature>
<dbReference type="EMBL" id="CAJOBP010002913">
    <property type="protein sequence ID" value="CAF4380561.1"/>
    <property type="molecule type" value="Genomic_DNA"/>
</dbReference>
<feature type="compositionally biased region" description="Polar residues" evidence="1">
    <location>
        <begin position="94"/>
        <end position="104"/>
    </location>
</feature>
<evidence type="ECO:0000313" key="2">
    <source>
        <dbReference type="EMBL" id="CAF4380561.1"/>
    </source>
</evidence>
<feature type="compositionally biased region" description="Pro residues" evidence="1">
    <location>
        <begin position="228"/>
        <end position="239"/>
    </location>
</feature>